<gene>
    <name evidence="2" type="ORF">WMG39_30965</name>
</gene>
<name>A0ABU8YY13_9CYAN</name>
<evidence type="ECO:0008006" key="4">
    <source>
        <dbReference type="Google" id="ProtNLM"/>
    </source>
</evidence>
<protein>
    <recommendedName>
        <fullName evidence="4">Restriction endonuclease type IV Mrr domain-containing protein</fullName>
    </recommendedName>
</protein>
<dbReference type="SUPFAM" id="SSF52980">
    <property type="entry name" value="Restriction endonuclease-like"/>
    <property type="match status" value="1"/>
</dbReference>
<dbReference type="RefSeq" id="WP_340542473.1">
    <property type="nucleotide sequence ID" value="NZ_JBBLXS010001047.1"/>
</dbReference>
<evidence type="ECO:0000256" key="1">
    <source>
        <dbReference type="SAM" id="MobiDB-lite"/>
    </source>
</evidence>
<dbReference type="Proteomes" id="UP001384579">
    <property type="component" value="Unassembled WGS sequence"/>
</dbReference>
<feature type="non-terminal residue" evidence="2">
    <location>
        <position position="184"/>
    </location>
</feature>
<feature type="compositionally biased region" description="Polar residues" evidence="1">
    <location>
        <begin position="24"/>
        <end position="40"/>
    </location>
</feature>
<proteinExistence type="predicted"/>
<feature type="region of interest" description="Disordered" evidence="1">
    <location>
        <begin position="24"/>
        <end position="56"/>
    </location>
</feature>
<keyword evidence="3" id="KW-1185">Reference proteome</keyword>
<reference evidence="2 3" key="1">
    <citation type="journal article" date="2020" name="Harmful Algae">
        <title>Molecular and morphological characterization of a novel dihydroanatoxin-a producing Microcoleus species (cyanobacteria) from the Russian River, California, USA.</title>
        <authorList>
            <person name="Conklin K.Y."/>
            <person name="Stancheva R."/>
            <person name="Otten T.G."/>
            <person name="Fadness R."/>
            <person name="Boyer G.L."/>
            <person name="Read B."/>
            <person name="Zhang X."/>
            <person name="Sheath R.G."/>
        </authorList>
    </citation>
    <scope>NUCLEOTIDE SEQUENCE [LARGE SCALE GENOMIC DNA]</scope>
    <source>
        <strain evidence="2 3">PTRS2</strain>
    </source>
</reference>
<organism evidence="2 3">
    <name type="scientific">Microcoleus anatoxicus PTRS2</name>
    <dbReference type="NCBI Taxonomy" id="2705321"/>
    <lineage>
        <taxon>Bacteria</taxon>
        <taxon>Bacillati</taxon>
        <taxon>Cyanobacteriota</taxon>
        <taxon>Cyanophyceae</taxon>
        <taxon>Oscillatoriophycideae</taxon>
        <taxon>Oscillatoriales</taxon>
        <taxon>Microcoleaceae</taxon>
        <taxon>Microcoleus</taxon>
        <taxon>Microcoleus anatoxicus</taxon>
    </lineage>
</organism>
<evidence type="ECO:0000313" key="2">
    <source>
        <dbReference type="EMBL" id="MEK0189235.1"/>
    </source>
</evidence>
<accession>A0ABU8YY13</accession>
<dbReference type="InterPro" id="IPR011335">
    <property type="entry name" value="Restrct_endonuc-II-like"/>
</dbReference>
<sequence>MSGGPFGWIGEGFAEIASQVNQVFSSDDASGKSGQAQEKSSNSDRERGRASYQQGEDLEVYTEQKLEKFGLNAVQVPRNFLYNETFEQYGRPTQVDVTIDDKNDNEVAIIECKAYTTKWNDVDQAQRLVHVANERGIPLIFSTSDGTTDCFGSRVKEVLNETQCFVISPDNIFFADPSDVKENG</sequence>
<evidence type="ECO:0000313" key="3">
    <source>
        <dbReference type="Proteomes" id="UP001384579"/>
    </source>
</evidence>
<comment type="caution">
    <text evidence="2">The sequence shown here is derived from an EMBL/GenBank/DDBJ whole genome shotgun (WGS) entry which is preliminary data.</text>
</comment>
<dbReference type="EMBL" id="JBBLXS010001047">
    <property type="protein sequence ID" value="MEK0189235.1"/>
    <property type="molecule type" value="Genomic_DNA"/>
</dbReference>